<sequence>MTTTKGKTRTQIAASAREREARALDLRLLGYSYDRIARELGFAHRSAARKSVERALKAIPREAALELRQIELERLDLAQQRIAKQIMSGHLGAIDRLLRIMDHRAKLLGLYEPQPDSGIAEVVAVLGAWLGQVREEDEALDAYLPDSEPQAPPGPPGRRERSADASRERLRRMYEDLEARSRSDP</sequence>
<evidence type="ECO:0000256" key="1">
    <source>
        <dbReference type="SAM" id="MobiDB-lite"/>
    </source>
</evidence>
<evidence type="ECO:0000313" key="3">
    <source>
        <dbReference type="Proteomes" id="UP001589611"/>
    </source>
</evidence>
<dbReference type="EMBL" id="JBHMBE010000001">
    <property type="protein sequence ID" value="MFB9644519.1"/>
    <property type="molecule type" value="Genomic_DNA"/>
</dbReference>
<keyword evidence="3" id="KW-1185">Reference proteome</keyword>
<proteinExistence type="predicted"/>
<name>A0ABV5SVY9_9MICO</name>
<gene>
    <name evidence="2" type="ORF">ACFFPJ_01765</name>
</gene>
<feature type="region of interest" description="Disordered" evidence="1">
    <location>
        <begin position="143"/>
        <end position="185"/>
    </location>
</feature>
<comment type="caution">
    <text evidence="2">The sequence shown here is derived from an EMBL/GenBank/DDBJ whole genome shotgun (WGS) entry which is preliminary data.</text>
</comment>
<feature type="compositionally biased region" description="Basic and acidic residues" evidence="1">
    <location>
        <begin position="157"/>
        <end position="185"/>
    </location>
</feature>
<organism evidence="2 3">
    <name type="scientific">Microbacterium terregens</name>
    <dbReference type="NCBI Taxonomy" id="69363"/>
    <lineage>
        <taxon>Bacteria</taxon>
        <taxon>Bacillati</taxon>
        <taxon>Actinomycetota</taxon>
        <taxon>Actinomycetes</taxon>
        <taxon>Micrococcales</taxon>
        <taxon>Microbacteriaceae</taxon>
        <taxon>Microbacterium</taxon>
    </lineage>
</organism>
<dbReference type="Proteomes" id="UP001589611">
    <property type="component" value="Unassembled WGS sequence"/>
</dbReference>
<protein>
    <submittedName>
        <fullName evidence="2">Uncharacterized protein</fullName>
    </submittedName>
</protein>
<dbReference type="RefSeq" id="WP_344711087.1">
    <property type="nucleotide sequence ID" value="NZ_BAAAWH010000001.1"/>
</dbReference>
<evidence type="ECO:0000313" key="2">
    <source>
        <dbReference type="EMBL" id="MFB9644519.1"/>
    </source>
</evidence>
<accession>A0ABV5SVY9</accession>
<reference evidence="2 3" key="1">
    <citation type="submission" date="2024-09" db="EMBL/GenBank/DDBJ databases">
        <authorList>
            <person name="Sun Q."/>
            <person name="Mori K."/>
        </authorList>
    </citation>
    <scope>NUCLEOTIDE SEQUENCE [LARGE SCALE GENOMIC DNA]</scope>
    <source>
        <strain evidence="2 3">JCM 1342</strain>
    </source>
</reference>